<dbReference type="Gene3D" id="3.20.20.70">
    <property type="entry name" value="Aldolase class I"/>
    <property type="match status" value="1"/>
</dbReference>
<proteinExistence type="predicted"/>
<dbReference type="STRING" id="589873.EP12_03800"/>
<gene>
    <name evidence="4" type="ORF">DCW74_03490</name>
</gene>
<dbReference type="SUPFAM" id="SSF63892">
    <property type="entry name" value="Pyridoxine 5'-phosphate synthase"/>
    <property type="match status" value="1"/>
</dbReference>
<dbReference type="GO" id="GO:0033856">
    <property type="term" value="F:pyridoxine 5'-phosphate synthase activity"/>
    <property type="evidence" value="ECO:0007669"/>
    <property type="project" value="InterPro"/>
</dbReference>
<evidence type="ECO:0000313" key="4">
    <source>
        <dbReference type="EMBL" id="HAW74781.1"/>
    </source>
</evidence>
<feature type="non-terminal residue" evidence="4">
    <location>
        <position position="1"/>
    </location>
</feature>
<dbReference type="PANTHER" id="PTHR30456">
    <property type="entry name" value="PYRIDOXINE 5'-PHOSPHATE SYNTHASE"/>
    <property type="match status" value="1"/>
</dbReference>
<dbReference type="PANTHER" id="PTHR30456:SF0">
    <property type="entry name" value="PYRIDOXINE 5'-PHOSPHATE SYNTHASE"/>
    <property type="match status" value="1"/>
</dbReference>
<dbReference type="InterPro" id="IPR013785">
    <property type="entry name" value="Aldolase_TIM"/>
</dbReference>
<evidence type="ECO:0000256" key="1">
    <source>
        <dbReference type="ARBA" id="ARBA00022490"/>
    </source>
</evidence>
<name>A0A350P0G4_9ALTE</name>
<sequence length="48" mass="5142">HNVKPIAAIPQLIELNIGHAIIARAAFDGLHTAVADMRKLMLEARAGI</sequence>
<protein>
    <submittedName>
        <fullName evidence="4">Pyridoxine 5'-phosphate synthase</fullName>
    </submittedName>
</protein>
<dbReference type="Proteomes" id="UP000263517">
    <property type="component" value="Unassembled WGS sequence"/>
</dbReference>
<dbReference type="AlphaFoldDB" id="A0A350P0G4"/>
<keyword evidence="2" id="KW-0808">Transferase</keyword>
<dbReference type="EMBL" id="DNAN01000119">
    <property type="protein sequence ID" value="HAW74781.1"/>
    <property type="molecule type" value="Genomic_DNA"/>
</dbReference>
<dbReference type="InterPro" id="IPR004569">
    <property type="entry name" value="PyrdxlP_synth_PdxJ"/>
</dbReference>
<dbReference type="GO" id="GO:0005829">
    <property type="term" value="C:cytosol"/>
    <property type="evidence" value="ECO:0007669"/>
    <property type="project" value="TreeGrafter"/>
</dbReference>
<comment type="caution">
    <text evidence="4">The sequence shown here is derived from an EMBL/GenBank/DDBJ whole genome shotgun (WGS) entry which is preliminary data.</text>
</comment>
<reference evidence="4 5" key="1">
    <citation type="journal article" date="2018" name="Nat. Biotechnol.">
        <title>A standardized bacterial taxonomy based on genome phylogeny substantially revises the tree of life.</title>
        <authorList>
            <person name="Parks D.H."/>
            <person name="Chuvochina M."/>
            <person name="Waite D.W."/>
            <person name="Rinke C."/>
            <person name="Skarshewski A."/>
            <person name="Chaumeil P.A."/>
            <person name="Hugenholtz P."/>
        </authorList>
    </citation>
    <scope>NUCLEOTIDE SEQUENCE [LARGE SCALE GENOMIC DNA]</scope>
    <source>
        <strain evidence="4">UBA11978</strain>
    </source>
</reference>
<evidence type="ECO:0000313" key="5">
    <source>
        <dbReference type="Proteomes" id="UP000263517"/>
    </source>
</evidence>
<evidence type="ECO:0000256" key="3">
    <source>
        <dbReference type="ARBA" id="ARBA00023096"/>
    </source>
</evidence>
<accession>A0A350P0G4</accession>
<keyword evidence="1" id="KW-0963">Cytoplasm</keyword>
<dbReference type="InterPro" id="IPR036130">
    <property type="entry name" value="Pyridoxine-5'_phos_synth"/>
</dbReference>
<organism evidence="4 5">
    <name type="scientific">Alteromonas australica</name>
    <dbReference type="NCBI Taxonomy" id="589873"/>
    <lineage>
        <taxon>Bacteria</taxon>
        <taxon>Pseudomonadati</taxon>
        <taxon>Pseudomonadota</taxon>
        <taxon>Gammaproteobacteria</taxon>
        <taxon>Alteromonadales</taxon>
        <taxon>Alteromonadaceae</taxon>
        <taxon>Alteromonas/Salinimonas group</taxon>
        <taxon>Alteromonas</taxon>
    </lineage>
</organism>
<evidence type="ECO:0000256" key="2">
    <source>
        <dbReference type="ARBA" id="ARBA00022679"/>
    </source>
</evidence>
<dbReference type="Pfam" id="PF03740">
    <property type="entry name" value="PdxJ"/>
    <property type="match status" value="1"/>
</dbReference>
<dbReference type="GO" id="GO:0008615">
    <property type="term" value="P:pyridoxine biosynthetic process"/>
    <property type="evidence" value="ECO:0007669"/>
    <property type="project" value="UniProtKB-KW"/>
</dbReference>
<keyword evidence="3" id="KW-0664">Pyridoxine biosynthesis</keyword>